<feature type="transmembrane region" description="Helical" evidence="1">
    <location>
        <begin position="62"/>
        <end position="81"/>
    </location>
</feature>
<dbReference type="Pfam" id="PF18975">
    <property type="entry name" value="DUF5711"/>
    <property type="match status" value="1"/>
</dbReference>
<accession>A0ABS8EW01</accession>
<dbReference type="Proteomes" id="UP001299235">
    <property type="component" value="Unassembled WGS sequence"/>
</dbReference>
<dbReference type="SUPFAM" id="SSF75011">
    <property type="entry name" value="3-carboxy-cis,cis-mucoante lactonizing enzyme"/>
    <property type="match status" value="1"/>
</dbReference>
<reference evidence="2 3" key="1">
    <citation type="submission" date="2021-10" db="EMBL/GenBank/DDBJ databases">
        <title>Anaerobic single-cell dispensing facilitates the cultivation of human gut bacteria.</title>
        <authorList>
            <person name="Afrizal A."/>
        </authorList>
    </citation>
    <scope>NUCLEOTIDE SEQUENCE [LARGE SCALE GENOMIC DNA]</scope>
    <source>
        <strain evidence="2 3">CLA-AA-H246</strain>
    </source>
</reference>
<name>A0ABS8EW01_9FIRM</name>
<sequence>MKIKLKELFRKKEDDLDLNLDEELNDPDIRIETYEMTEDPQAKEELWDKIKKHQKFVHNRNAITMGLLFILLFGLGTFLFFHTGSTYLTSDRIERNDVSSTQYLEFGDYFLKYSSDGVACVDSKSNIKWSTTYSMQAPFVDVCGTTAVIADQQGMQVYVFDEEGLKGQFQTKLPIQKARVATQGVVAVILADDDVTWVNFYDASGTLIAENRTTIDDFGYPLDMALSPDGIKMAVSYMRVNGNKISTHIAFYNFGSAGQMELNNQVGELNVDDVLAPQIFFCDNSTAVAVRTDGFTVFSGSQSPKEKKTVKFDQEIISTFHDGNRIGFVFDGGDSGHKYLMKVYNTGGKNTMQKYFDLQYNSITLQKDKIVLFNEKEFAIYKLNGQKTFQGKYRKPIQNVLSIRGFRKYMVITEDSADLIRLG</sequence>
<dbReference type="InterPro" id="IPR043765">
    <property type="entry name" value="DUF5711"/>
</dbReference>
<evidence type="ECO:0000313" key="2">
    <source>
        <dbReference type="EMBL" id="MCC2148949.1"/>
    </source>
</evidence>
<evidence type="ECO:0000313" key="3">
    <source>
        <dbReference type="Proteomes" id="UP001299235"/>
    </source>
</evidence>
<evidence type="ECO:0000256" key="1">
    <source>
        <dbReference type="SAM" id="Phobius"/>
    </source>
</evidence>
<protein>
    <submittedName>
        <fullName evidence="2">DUF5711 family protein</fullName>
    </submittedName>
</protein>
<keyword evidence="3" id="KW-1185">Reference proteome</keyword>
<dbReference type="EMBL" id="JAJEQE010000017">
    <property type="protein sequence ID" value="MCC2148949.1"/>
    <property type="molecule type" value="Genomic_DNA"/>
</dbReference>
<organism evidence="2 3">
    <name type="scientific">Hominisplanchenecus faecis</name>
    <dbReference type="NCBI Taxonomy" id="2885351"/>
    <lineage>
        <taxon>Bacteria</taxon>
        <taxon>Bacillati</taxon>
        <taxon>Bacillota</taxon>
        <taxon>Clostridia</taxon>
        <taxon>Lachnospirales</taxon>
        <taxon>Lachnospiraceae</taxon>
        <taxon>Hominisplanchenecus</taxon>
    </lineage>
</organism>
<keyword evidence="1" id="KW-0472">Membrane</keyword>
<gene>
    <name evidence="2" type="ORF">LKD42_06730</name>
</gene>
<proteinExistence type="predicted"/>
<dbReference type="RefSeq" id="WP_248835210.1">
    <property type="nucleotide sequence ID" value="NZ_JAJEQE010000017.1"/>
</dbReference>
<keyword evidence="1" id="KW-1133">Transmembrane helix</keyword>
<keyword evidence="1" id="KW-0812">Transmembrane</keyword>
<comment type="caution">
    <text evidence="2">The sequence shown here is derived from an EMBL/GenBank/DDBJ whole genome shotgun (WGS) entry which is preliminary data.</text>
</comment>